<dbReference type="NCBIfam" id="NF033788">
    <property type="entry name" value="HTH_metalloreg"/>
    <property type="match status" value="1"/>
</dbReference>
<dbReference type="STRING" id="1073423.SAMN04488700_1120"/>
<dbReference type="CDD" id="cd00090">
    <property type="entry name" value="HTH_ARSR"/>
    <property type="match status" value="1"/>
</dbReference>
<evidence type="ECO:0000256" key="3">
    <source>
        <dbReference type="ARBA" id="ARBA00023163"/>
    </source>
</evidence>
<dbReference type="PRINTS" id="PR00778">
    <property type="entry name" value="HTHARSR"/>
</dbReference>
<evidence type="ECO:0000256" key="1">
    <source>
        <dbReference type="ARBA" id="ARBA00023015"/>
    </source>
</evidence>
<gene>
    <name evidence="5" type="ORF">SAMN04488700_1120</name>
</gene>
<dbReference type="InterPro" id="IPR011991">
    <property type="entry name" value="ArsR-like_HTH"/>
</dbReference>
<dbReference type="InterPro" id="IPR051081">
    <property type="entry name" value="HTH_MetalResp_TranReg"/>
</dbReference>
<dbReference type="PROSITE" id="PS00846">
    <property type="entry name" value="HTH_ARSR_1"/>
    <property type="match status" value="1"/>
</dbReference>
<keyword evidence="3" id="KW-0804">Transcription</keyword>
<evidence type="ECO:0000256" key="2">
    <source>
        <dbReference type="ARBA" id="ARBA00023125"/>
    </source>
</evidence>
<dbReference type="RefSeq" id="WP_085559310.1">
    <property type="nucleotide sequence ID" value="NZ_FOAH01000001.1"/>
</dbReference>
<dbReference type="Gene3D" id="1.10.10.10">
    <property type="entry name" value="Winged helix-like DNA-binding domain superfamily/Winged helix DNA-binding domain"/>
    <property type="match status" value="1"/>
</dbReference>
<protein>
    <submittedName>
        <fullName evidence="5">Transcriptional regulator, ArsR family</fullName>
    </submittedName>
</protein>
<proteinExistence type="predicted"/>
<evidence type="ECO:0000313" key="6">
    <source>
        <dbReference type="Proteomes" id="UP000193435"/>
    </source>
</evidence>
<dbReference type="AlphaFoldDB" id="A0A1X7MZN7"/>
<reference evidence="5 6" key="1">
    <citation type="submission" date="2017-04" db="EMBL/GenBank/DDBJ databases">
        <authorList>
            <person name="Afonso C.L."/>
            <person name="Miller P.J."/>
            <person name="Scott M.A."/>
            <person name="Spackman E."/>
            <person name="Goraichik I."/>
            <person name="Dimitrov K.M."/>
            <person name="Suarez D.L."/>
            <person name="Swayne D.E."/>
        </authorList>
    </citation>
    <scope>NUCLEOTIDE SEQUENCE [LARGE SCALE GENOMIC DNA]</scope>
    <source>
        <strain evidence="5 6">LMG26642</strain>
    </source>
</reference>
<dbReference type="GO" id="GO:0003700">
    <property type="term" value="F:DNA-binding transcription factor activity"/>
    <property type="evidence" value="ECO:0007669"/>
    <property type="project" value="InterPro"/>
</dbReference>
<dbReference type="InterPro" id="IPR036388">
    <property type="entry name" value="WH-like_DNA-bd_sf"/>
</dbReference>
<dbReference type="OrthoDB" id="9798835at2"/>
<evidence type="ECO:0000259" key="4">
    <source>
        <dbReference type="PROSITE" id="PS50987"/>
    </source>
</evidence>
<keyword evidence="1" id="KW-0805">Transcription regulation</keyword>
<dbReference type="SMART" id="SM00418">
    <property type="entry name" value="HTH_ARSR"/>
    <property type="match status" value="1"/>
</dbReference>
<keyword evidence="2" id="KW-0238">DNA-binding</keyword>
<dbReference type="InterPro" id="IPR018334">
    <property type="entry name" value="ArsR_HTH"/>
</dbReference>
<dbReference type="EMBL" id="FXBJ01000002">
    <property type="protein sequence ID" value="SMH29980.1"/>
    <property type="molecule type" value="Genomic_DNA"/>
</dbReference>
<dbReference type="InterPro" id="IPR036390">
    <property type="entry name" value="WH_DNA-bd_sf"/>
</dbReference>
<keyword evidence="6" id="KW-1185">Reference proteome</keyword>
<dbReference type="InterPro" id="IPR001845">
    <property type="entry name" value="HTH_ArsR_DNA-bd_dom"/>
</dbReference>
<sequence>MDYEAYAKVMKALSDPKRVKIIDMLSYGALCACDILEQFDFTQPTLSHHIKVLVDAGLVTVEKTGTWHHYSLNEMKMDQLVTETIKIASVRTTAIG</sequence>
<dbReference type="Proteomes" id="UP000193435">
    <property type="component" value="Unassembled WGS sequence"/>
</dbReference>
<evidence type="ECO:0000313" key="5">
    <source>
        <dbReference type="EMBL" id="SMH29980.1"/>
    </source>
</evidence>
<dbReference type="PROSITE" id="PS50987">
    <property type="entry name" value="HTH_ARSR_2"/>
    <property type="match status" value="1"/>
</dbReference>
<dbReference type="PANTHER" id="PTHR33154">
    <property type="entry name" value="TRANSCRIPTIONAL REGULATOR, ARSR FAMILY"/>
    <property type="match status" value="1"/>
</dbReference>
<organism evidence="5 6">
    <name type="scientific">Carnobacterium iners</name>
    <dbReference type="NCBI Taxonomy" id="1073423"/>
    <lineage>
        <taxon>Bacteria</taxon>
        <taxon>Bacillati</taxon>
        <taxon>Bacillota</taxon>
        <taxon>Bacilli</taxon>
        <taxon>Lactobacillales</taxon>
        <taxon>Carnobacteriaceae</taxon>
        <taxon>Carnobacterium</taxon>
    </lineage>
</organism>
<name>A0A1X7MZN7_9LACT</name>
<accession>A0A1X7MZN7</accession>
<dbReference type="GO" id="GO:0003677">
    <property type="term" value="F:DNA binding"/>
    <property type="evidence" value="ECO:0007669"/>
    <property type="project" value="UniProtKB-KW"/>
</dbReference>
<dbReference type="Pfam" id="PF01022">
    <property type="entry name" value="HTH_5"/>
    <property type="match status" value="1"/>
</dbReference>
<feature type="domain" description="HTH arsR-type" evidence="4">
    <location>
        <begin position="1"/>
        <end position="92"/>
    </location>
</feature>
<dbReference type="PANTHER" id="PTHR33154:SF18">
    <property type="entry name" value="ARSENICAL RESISTANCE OPERON REPRESSOR"/>
    <property type="match status" value="1"/>
</dbReference>
<dbReference type="SUPFAM" id="SSF46785">
    <property type="entry name" value="Winged helix' DNA-binding domain"/>
    <property type="match status" value="1"/>
</dbReference>